<feature type="domain" description="Methylated-DNA-[protein]-cysteine S-methyltransferase DNA binding" evidence="9">
    <location>
        <begin position="79"/>
        <end position="158"/>
    </location>
</feature>
<dbReference type="NCBIfam" id="TIGR00589">
    <property type="entry name" value="ogt"/>
    <property type="match status" value="1"/>
</dbReference>
<comment type="catalytic activity">
    <reaction evidence="7 8">
        <text>a 6-O-methyl-2'-deoxyguanosine in DNA + L-cysteinyl-[protein] = S-methyl-L-cysteinyl-[protein] + a 2'-deoxyguanosine in DNA</text>
        <dbReference type="Rhea" id="RHEA:24000"/>
        <dbReference type="Rhea" id="RHEA-COMP:10131"/>
        <dbReference type="Rhea" id="RHEA-COMP:10132"/>
        <dbReference type="Rhea" id="RHEA-COMP:11367"/>
        <dbReference type="Rhea" id="RHEA-COMP:11368"/>
        <dbReference type="ChEBI" id="CHEBI:29950"/>
        <dbReference type="ChEBI" id="CHEBI:82612"/>
        <dbReference type="ChEBI" id="CHEBI:85445"/>
        <dbReference type="ChEBI" id="CHEBI:85448"/>
        <dbReference type="EC" id="2.1.1.63"/>
    </reaction>
</comment>
<keyword evidence="3 8" id="KW-0489">Methyltransferase</keyword>
<protein>
    <recommendedName>
        <fullName evidence="8">Methylated-DNA--protein-cysteine methyltransferase</fullName>
        <ecNumber evidence="8">2.1.1.63</ecNumber>
    </recommendedName>
    <alternativeName>
        <fullName evidence="8">6-O-methylguanine-DNA methyltransferase</fullName>
        <shortName evidence="8">MGMT</shortName>
    </alternativeName>
    <alternativeName>
        <fullName evidence="8">O-6-methylguanine-DNA-alkyltransferase</fullName>
    </alternativeName>
</protein>
<dbReference type="Gene3D" id="1.10.10.10">
    <property type="entry name" value="Winged helix-like DNA-binding domain superfamily/Winged helix DNA-binding domain"/>
    <property type="match status" value="1"/>
</dbReference>
<comment type="caution">
    <text evidence="11">The sequence shown here is derived from an EMBL/GenBank/DDBJ whole genome shotgun (WGS) entry which is preliminary data.</text>
</comment>
<dbReference type="AlphaFoldDB" id="K9CX99"/>
<evidence type="ECO:0000259" key="9">
    <source>
        <dbReference type="Pfam" id="PF01035"/>
    </source>
</evidence>
<comment type="miscellaneous">
    <text evidence="8">This enzyme catalyzes only one turnover and therefore is not strictly catalytic. According to one definition, an enzyme is a biocatalyst that acts repeatedly and over many reaction cycles.</text>
</comment>
<gene>
    <name evidence="11" type="ORF">HMPREF9718_00565</name>
</gene>
<dbReference type="GO" id="GO:0006307">
    <property type="term" value="P:DNA alkylation repair"/>
    <property type="evidence" value="ECO:0007669"/>
    <property type="project" value="UniProtKB-UniRule"/>
</dbReference>
<keyword evidence="4 8" id="KW-0808">Transferase</keyword>
<comment type="subcellular location">
    <subcellularLocation>
        <location evidence="8">Cytoplasm</location>
    </subcellularLocation>
</comment>
<proteinExistence type="inferred from homology"/>
<accession>K9CX99</accession>
<dbReference type="InterPro" id="IPR023546">
    <property type="entry name" value="MGMT"/>
</dbReference>
<comment type="function">
    <text evidence="8">Involved in the cellular defense against the biological effects of O6-methylguanine (O6-MeG) and O4-methylthymine (O4-MeT) in DNA. Repairs the methylated nucleobase in DNA by stoichiometrically transferring the methyl group to a cysteine residue in the enzyme. This is a suicide reaction: the enzyme is irreversibly inactivated.</text>
</comment>
<evidence type="ECO:0000256" key="3">
    <source>
        <dbReference type="ARBA" id="ARBA00022603"/>
    </source>
</evidence>
<keyword evidence="8" id="KW-0963">Cytoplasm</keyword>
<dbReference type="PANTHER" id="PTHR10815:SF5">
    <property type="entry name" value="METHYLATED-DNA--PROTEIN-CYSTEINE METHYLTRANSFERASE"/>
    <property type="match status" value="1"/>
</dbReference>
<dbReference type="Pfam" id="PF02870">
    <property type="entry name" value="Methyltransf_1N"/>
    <property type="match status" value="1"/>
</dbReference>
<evidence type="ECO:0000256" key="7">
    <source>
        <dbReference type="ARBA" id="ARBA00049348"/>
    </source>
</evidence>
<dbReference type="SUPFAM" id="SSF46767">
    <property type="entry name" value="Methylated DNA-protein cysteine methyltransferase, C-terminal domain"/>
    <property type="match status" value="1"/>
</dbReference>
<organism evidence="11 12">
    <name type="scientific">Sphingobium yanoikuyae ATCC 51230</name>
    <dbReference type="NCBI Taxonomy" id="883163"/>
    <lineage>
        <taxon>Bacteria</taxon>
        <taxon>Pseudomonadati</taxon>
        <taxon>Pseudomonadota</taxon>
        <taxon>Alphaproteobacteria</taxon>
        <taxon>Sphingomonadales</taxon>
        <taxon>Sphingomonadaceae</taxon>
        <taxon>Sphingobium</taxon>
    </lineage>
</organism>
<keyword evidence="12" id="KW-1185">Reference proteome</keyword>
<sequence>MTLACMTMPSPVGDLTLVASDEGLMAVLWPDDDPARVRLGARSEATDHPVLREAASQLSEYFAGQRQRFCVPLHFQGTDFQRQVWAALLDIPFGETRSYADIARAIGRPTATRAVGAANGRNPISIIAPCHRVVGSNGALTGFAGGVETKKYLLDLEQGRTDLFSLASTAFADAEAR</sequence>
<dbReference type="InterPro" id="IPR014048">
    <property type="entry name" value="MethylDNA_cys_MeTrfase_DNA-bd"/>
</dbReference>
<dbReference type="HOGENOM" id="CLU_000445_52_2_5"/>
<comment type="catalytic activity">
    <reaction evidence="1 8">
        <text>a 4-O-methyl-thymidine in DNA + L-cysteinyl-[protein] = a thymidine in DNA + S-methyl-L-cysteinyl-[protein]</text>
        <dbReference type="Rhea" id="RHEA:53428"/>
        <dbReference type="Rhea" id="RHEA-COMP:10131"/>
        <dbReference type="Rhea" id="RHEA-COMP:10132"/>
        <dbReference type="Rhea" id="RHEA-COMP:13555"/>
        <dbReference type="Rhea" id="RHEA-COMP:13556"/>
        <dbReference type="ChEBI" id="CHEBI:29950"/>
        <dbReference type="ChEBI" id="CHEBI:82612"/>
        <dbReference type="ChEBI" id="CHEBI:137386"/>
        <dbReference type="ChEBI" id="CHEBI:137387"/>
        <dbReference type="EC" id="2.1.1.63"/>
    </reaction>
</comment>
<dbReference type="GO" id="GO:0032259">
    <property type="term" value="P:methylation"/>
    <property type="evidence" value="ECO:0007669"/>
    <property type="project" value="UniProtKB-KW"/>
</dbReference>
<comment type="similarity">
    <text evidence="2 8">Belongs to the MGMT family.</text>
</comment>
<dbReference type="FunFam" id="1.10.10.10:FF:000214">
    <property type="entry name" value="Methylated-DNA--protein-cysteine methyltransferase"/>
    <property type="match status" value="1"/>
</dbReference>
<dbReference type="Pfam" id="PF01035">
    <property type="entry name" value="DNA_binding_1"/>
    <property type="match status" value="1"/>
</dbReference>
<dbReference type="GO" id="GO:0003908">
    <property type="term" value="F:methylated-DNA-[protein]-cysteine S-methyltransferase activity"/>
    <property type="evidence" value="ECO:0007669"/>
    <property type="project" value="UniProtKB-UniRule"/>
</dbReference>
<dbReference type="RefSeq" id="WP_004207581.1">
    <property type="nucleotide sequence ID" value="NZ_JH992904.1"/>
</dbReference>
<dbReference type="InterPro" id="IPR036631">
    <property type="entry name" value="MGMT_N_sf"/>
</dbReference>
<evidence type="ECO:0000256" key="2">
    <source>
        <dbReference type="ARBA" id="ARBA00008711"/>
    </source>
</evidence>
<evidence type="ECO:0000256" key="5">
    <source>
        <dbReference type="ARBA" id="ARBA00022763"/>
    </source>
</evidence>
<dbReference type="PANTHER" id="PTHR10815">
    <property type="entry name" value="METHYLATED-DNA--PROTEIN-CYSTEINE METHYLTRANSFERASE"/>
    <property type="match status" value="1"/>
</dbReference>
<dbReference type="InterPro" id="IPR008332">
    <property type="entry name" value="MethylG_MeTrfase_N"/>
</dbReference>
<name>K9CX99_SPHYA</name>
<feature type="active site" description="Nucleophile; methyl group acceptor" evidence="8">
    <location>
        <position position="130"/>
    </location>
</feature>
<dbReference type="InterPro" id="IPR036217">
    <property type="entry name" value="MethylDNA_cys_MeTrfase_DNAb"/>
</dbReference>
<keyword evidence="5 8" id="KW-0227">DNA damage</keyword>
<dbReference type="CDD" id="cd06445">
    <property type="entry name" value="ATase"/>
    <property type="match status" value="1"/>
</dbReference>
<dbReference type="EMBL" id="AGZU01000005">
    <property type="protein sequence ID" value="EKU76864.1"/>
    <property type="molecule type" value="Genomic_DNA"/>
</dbReference>
<keyword evidence="6 8" id="KW-0234">DNA repair</keyword>
<evidence type="ECO:0000256" key="6">
    <source>
        <dbReference type="ARBA" id="ARBA00023204"/>
    </source>
</evidence>
<reference evidence="11 12" key="1">
    <citation type="submission" date="2012-09" db="EMBL/GenBank/DDBJ databases">
        <title>The Genome Sequence of Sphingobium yanoikuyae ATCC 51230.</title>
        <authorList>
            <consortium name="The Broad Institute Genome Sequencing Platform"/>
            <person name="Earl A."/>
            <person name="Ward D."/>
            <person name="Feldgarden M."/>
            <person name="Gevers D."/>
            <person name="Huys G."/>
            <person name="Walker B."/>
            <person name="Young S.K."/>
            <person name="Zeng Q."/>
            <person name="Gargeya S."/>
            <person name="Fitzgerald M."/>
            <person name="Haas B."/>
            <person name="Abouelleil A."/>
            <person name="Alvarado L."/>
            <person name="Arachchi H.M."/>
            <person name="Berlin A.M."/>
            <person name="Chapman S.B."/>
            <person name="Goldberg J."/>
            <person name="Griggs A."/>
            <person name="Gujja S."/>
            <person name="Hansen M."/>
            <person name="Howarth C."/>
            <person name="Imamovic A."/>
            <person name="Larimer J."/>
            <person name="McCowen C."/>
            <person name="Montmayeur A."/>
            <person name="Murphy C."/>
            <person name="Neiman D."/>
            <person name="Pearson M."/>
            <person name="Priest M."/>
            <person name="Roberts A."/>
            <person name="Saif S."/>
            <person name="Shea T."/>
            <person name="Sisk P."/>
            <person name="Sykes S."/>
            <person name="Wortman J."/>
            <person name="Nusbaum C."/>
            <person name="Birren B."/>
        </authorList>
    </citation>
    <scope>NUCLEOTIDE SEQUENCE [LARGE SCALE GENOMIC DNA]</scope>
    <source>
        <strain evidence="11 12">ATCC 51230</strain>
    </source>
</reference>
<dbReference type="Proteomes" id="UP000009887">
    <property type="component" value="Unassembled WGS sequence"/>
</dbReference>
<evidence type="ECO:0000313" key="11">
    <source>
        <dbReference type="EMBL" id="EKU76864.1"/>
    </source>
</evidence>
<dbReference type="InterPro" id="IPR036388">
    <property type="entry name" value="WH-like_DNA-bd_sf"/>
</dbReference>
<evidence type="ECO:0000259" key="10">
    <source>
        <dbReference type="Pfam" id="PF02870"/>
    </source>
</evidence>
<evidence type="ECO:0000256" key="1">
    <source>
        <dbReference type="ARBA" id="ARBA00001286"/>
    </source>
</evidence>
<dbReference type="GO" id="GO:0005737">
    <property type="term" value="C:cytoplasm"/>
    <property type="evidence" value="ECO:0007669"/>
    <property type="project" value="UniProtKB-SubCell"/>
</dbReference>
<dbReference type="PATRIC" id="fig|883163.3.peg.569"/>
<dbReference type="SUPFAM" id="SSF53155">
    <property type="entry name" value="Methylated DNA-protein cysteine methyltransferase domain"/>
    <property type="match status" value="1"/>
</dbReference>
<dbReference type="EC" id="2.1.1.63" evidence="8"/>
<feature type="domain" description="Methylguanine DNA methyltransferase ribonuclease-like" evidence="10">
    <location>
        <begin position="6"/>
        <end position="74"/>
    </location>
</feature>
<evidence type="ECO:0000256" key="8">
    <source>
        <dbReference type="HAMAP-Rule" id="MF_00772"/>
    </source>
</evidence>
<dbReference type="Gene3D" id="3.30.160.70">
    <property type="entry name" value="Methylated DNA-protein cysteine methyltransferase domain"/>
    <property type="match status" value="1"/>
</dbReference>
<evidence type="ECO:0000313" key="12">
    <source>
        <dbReference type="Proteomes" id="UP000009887"/>
    </source>
</evidence>
<evidence type="ECO:0000256" key="4">
    <source>
        <dbReference type="ARBA" id="ARBA00022679"/>
    </source>
</evidence>
<dbReference type="HAMAP" id="MF_00772">
    <property type="entry name" value="OGT"/>
    <property type="match status" value="1"/>
</dbReference>